<evidence type="ECO:0000313" key="2">
    <source>
        <dbReference type="EMBL" id="GJT14762.1"/>
    </source>
</evidence>
<proteinExistence type="predicted"/>
<dbReference type="PANTHER" id="PTHR33067:SF9">
    <property type="entry name" value="RNA-DIRECTED DNA POLYMERASE"/>
    <property type="match status" value="1"/>
</dbReference>
<keyword evidence="1" id="KW-0175">Coiled coil</keyword>
<dbReference type="EMBL" id="BQNB010013339">
    <property type="protein sequence ID" value="GJT14762.1"/>
    <property type="molecule type" value="Genomic_DNA"/>
</dbReference>
<evidence type="ECO:0000313" key="3">
    <source>
        <dbReference type="Proteomes" id="UP001151760"/>
    </source>
</evidence>
<accession>A0ABQ5BLT6</accession>
<sequence>MLNDGESPMQKEELVNVGTEMEIIDAMEIVENIPEKVNHEVVVFTEAPYREYCEPYMSFSTPCMVEGNQAWDAELNMAYHDNYMVEDMLNTLRYVRLDYGDYGQKWLRIMRIDVTMLKEDMEIDTLLANFMEDMVEVGDTSGRKSHTIIHKHPLKWKKVPHHHPQHLNIFFIHYPLSKKKKILEALEIKYQELEGKKKIVEVLENYMIYRKKLNEMLMGRVRLENKDHTEEDKVRILENGLPKKQCDPGNLVLPIRVNGTIHLDALADKGASVSGLPYTLYKNLGLGNPHPYHSNHTMANNTQAKAMGEVRNVRIQIGYQAYLVDFLVLNIPIDTELPLLLGRPFLRTCGAMIDMGHGIMTIDDGVQIYHSPTMAPKT</sequence>
<dbReference type="GO" id="GO:0003887">
    <property type="term" value="F:DNA-directed DNA polymerase activity"/>
    <property type="evidence" value="ECO:0007669"/>
    <property type="project" value="UniProtKB-KW"/>
</dbReference>
<protein>
    <submittedName>
        <fullName evidence="2">DNA-directed DNA polymerase</fullName>
    </submittedName>
</protein>
<comment type="caution">
    <text evidence="2">The sequence shown here is derived from an EMBL/GenBank/DDBJ whole genome shotgun (WGS) entry which is preliminary data.</text>
</comment>
<dbReference type="CDD" id="cd00303">
    <property type="entry name" value="retropepsin_like"/>
    <property type="match status" value="1"/>
</dbReference>
<dbReference type="SUPFAM" id="SSF50630">
    <property type="entry name" value="Acid proteases"/>
    <property type="match status" value="1"/>
</dbReference>
<keyword evidence="2" id="KW-0239">DNA-directed DNA polymerase</keyword>
<dbReference type="Gene3D" id="2.40.70.10">
    <property type="entry name" value="Acid Proteases"/>
    <property type="match status" value="1"/>
</dbReference>
<name>A0ABQ5BLT6_9ASTR</name>
<feature type="coiled-coil region" evidence="1">
    <location>
        <begin position="176"/>
        <end position="203"/>
    </location>
</feature>
<dbReference type="Proteomes" id="UP001151760">
    <property type="component" value="Unassembled WGS sequence"/>
</dbReference>
<reference evidence="2" key="2">
    <citation type="submission" date="2022-01" db="EMBL/GenBank/DDBJ databases">
        <authorList>
            <person name="Yamashiro T."/>
            <person name="Shiraishi A."/>
            <person name="Satake H."/>
            <person name="Nakayama K."/>
        </authorList>
    </citation>
    <scope>NUCLEOTIDE SEQUENCE</scope>
</reference>
<keyword evidence="2" id="KW-0548">Nucleotidyltransferase</keyword>
<evidence type="ECO:0000256" key="1">
    <source>
        <dbReference type="SAM" id="Coils"/>
    </source>
</evidence>
<organism evidence="2 3">
    <name type="scientific">Tanacetum coccineum</name>
    <dbReference type="NCBI Taxonomy" id="301880"/>
    <lineage>
        <taxon>Eukaryota</taxon>
        <taxon>Viridiplantae</taxon>
        <taxon>Streptophyta</taxon>
        <taxon>Embryophyta</taxon>
        <taxon>Tracheophyta</taxon>
        <taxon>Spermatophyta</taxon>
        <taxon>Magnoliopsida</taxon>
        <taxon>eudicotyledons</taxon>
        <taxon>Gunneridae</taxon>
        <taxon>Pentapetalae</taxon>
        <taxon>asterids</taxon>
        <taxon>campanulids</taxon>
        <taxon>Asterales</taxon>
        <taxon>Asteraceae</taxon>
        <taxon>Asteroideae</taxon>
        <taxon>Anthemideae</taxon>
        <taxon>Anthemidinae</taxon>
        <taxon>Tanacetum</taxon>
    </lineage>
</organism>
<dbReference type="InterPro" id="IPR021109">
    <property type="entry name" value="Peptidase_aspartic_dom_sf"/>
</dbReference>
<gene>
    <name evidence="2" type="ORF">Tco_0873468</name>
</gene>
<keyword evidence="2" id="KW-0808">Transferase</keyword>
<keyword evidence="3" id="KW-1185">Reference proteome</keyword>
<dbReference type="PANTHER" id="PTHR33067">
    <property type="entry name" value="RNA-DIRECTED DNA POLYMERASE-RELATED"/>
    <property type="match status" value="1"/>
</dbReference>
<reference evidence="2" key="1">
    <citation type="journal article" date="2022" name="Int. J. Mol. Sci.">
        <title>Draft Genome of Tanacetum Coccineum: Genomic Comparison of Closely Related Tanacetum-Family Plants.</title>
        <authorList>
            <person name="Yamashiro T."/>
            <person name="Shiraishi A."/>
            <person name="Nakayama K."/>
            <person name="Satake H."/>
        </authorList>
    </citation>
    <scope>NUCLEOTIDE SEQUENCE</scope>
</reference>